<organism evidence="1 2">
    <name type="scientific">Arachis hypogaea</name>
    <name type="common">Peanut</name>
    <dbReference type="NCBI Taxonomy" id="3818"/>
    <lineage>
        <taxon>Eukaryota</taxon>
        <taxon>Viridiplantae</taxon>
        <taxon>Streptophyta</taxon>
        <taxon>Embryophyta</taxon>
        <taxon>Tracheophyta</taxon>
        <taxon>Spermatophyta</taxon>
        <taxon>Magnoliopsida</taxon>
        <taxon>eudicotyledons</taxon>
        <taxon>Gunneridae</taxon>
        <taxon>Pentapetalae</taxon>
        <taxon>rosids</taxon>
        <taxon>fabids</taxon>
        <taxon>Fabales</taxon>
        <taxon>Fabaceae</taxon>
        <taxon>Papilionoideae</taxon>
        <taxon>50 kb inversion clade</taxon>
        <taxon>dalbergioids sensu lato</taxon>
        <taxon>Dalbergieae</taxon>
        <taxon>Pterocarpus clade</taxon>
        <taxon>Arachis</taxon>
    </lineage>
</organism>
<proteinExistence type="predicted"/>
<reference evidence="1 2" key="1">
    <citation type="submission" date="2019-01" db="EMBL/GenBank/DDBJ databases">
        <title>Sequencing of cultivated peanut Arachis hypogaea provides insights into genome evolution and oil improvement.</title>
        <authorList>
            <person name="Chen X."/>
        </authorList>
    </citation>
    <scope>NUCLEOTIDE SEQUENCE [LARGE SCALE GENOMIC DNA]</scope>
    <source>
        <strain evidence="2">cv. Fuhuasheng</strain>
        <tissue evidence="1">Leaves</tissue>
    </source>
</reference>
<dbReference type="PANTHER" id="PTHR47718:SF15">
    <property type="entry name" value="PROTEIN FAR1-RELATED SEQUENCE 5-LIKE"/>
    <property type="match status" value="1"/>
</dbReference>
<protein>
    <submittedName>
        <fullName evidence="1">Uncharacterized protein</fullName>
    </submittedName>
</protein>
<dbReference type="Proteomes" id="UP000289738">
    <property type="component" value="Chromosome B03"/>
</dbReference>
<comment type="caution">
    <text evidence="1">The sequence shown here is derived from an EMBL/GenBank/DDBJ whole genome shotgun (WGS) entry which is preliminary data.</text>
</comment>
<evidence type="ECO:0000313" key="2">
    <source>
        <dbReference type="Proteomes" id="UP000289738"/>
    </source>
</evidence>
<name>A0A445A1N5_ARAHY</name>
<sequence>MRVHKPETRTNCKAKFSVHLDKSASVWRVRKINNNNNHELTPQVMVHLIPKYRSLTKGAKAQIDRFCECGISTAKTMRYMAGLVGRYSLVGFLKKDAYNYIDKQRREQIVDEDAESAIAYLEGKAEADPMLMARYNLTEDRMLANMFWADGGSRLDYQYFGDVLAFESTYKKKKK</sequence>
<accession>A0A445A1N5</accession>
<dbReference type="EMBL" id="SDMP01000013">
    <property type="protein sequence ID" value="RYR20354.1"/>
    <property type="molecule type" value="Genomic_DNA"/>
</dbReference>
<dbReference type="PANTHER" id="PTHR47718">
    <property type="entry name" value="OS01G0519700 PROTEIN"/>
    <property type="match status" value="1"/>
</dbReference>
<keyword evidence="2" id="KW-1185">Reference proteome</keyword>
<evidence type="ECO:0000313" key="1">
    <source>
        <dbReference type="EMBL" id="RYR20354.1"/>
    </source>
</evidence>
<dbReference type="AlphaFoldDB" id="A0A445A1N5"/>
<gene>
    <name evidence="1" type="ORF">Ahy_B03g065462</name>
</gene>